<sequence>MGSEFMQPSVLASSATASIRLAASGGSCSKKARRLARAALTDPEHLLPDRIDYHRGKAMAFVQREFVHGQGTNAGMWQFSPPNSSKTKEKTPDVTSGAIRDALSGDTYNRLGCT</sequence>
<reference evidence="2 3" key="1">
    <citation type="submission" date="2018-01" db="EMBL/GenBank/DDBJ databases">
        <authorList>
            <person name="Gaut B.S."/>
            <person name="Morton B.R."/>
            <person name="Clegg M.T."/>
            <person name="Duvall M.R."/>
        </authorList>
    </citation>
    <scope>NUCLEOTIDE SEQUENCE [LARGE SCALE GENOMIC DNA]</scope>
    <source>
        <strain evidence="2">Cupriavidus taiwanensis cmp 52</strain>
    </source>
</reference>
<feature type="region of interest" description="Disordered" evidence="1">
    <location>
        <begin position="73"/>
        <end position="94"/>
    </location>
</feature>
<accession>A0A375JBU4</accession>
<feature type="compositionally biased region" description="Polar residues" evidence="1">
    <location>
        <begin position="73"/>
        <end position="85"/>
    </location>
</feature>
<proteinExistence type="predicted"/>
<evidence type="ECO:0000256" key="1">
    <source>
        <dbReference type="SAM" id="MobiDB-lite"/>
    </source>
</evidence>
<organism evidence="2 3">
    <name type="scientific">Cupriavidus taiwanensis</name>
    <dbReference type="NCBI Taxonomy" id="164546"/>
    <lineage>
        <taxon>Bacteria</taxon>
        <taxon>Pseudomonadati</taxon>
        <taxon>Pseudomonadota</taxon>
        <taxon>Betaproteobacteria</taxon>
        <taxon>Burkholderiales</taxon>
        <taxon>Burkholderiaceae</taxon>
        <taxon>Cupriavidus</taxon>
    </lineage>
</organism>
<dbReference type="EMBL" id="OVTA01000069">
    <property type="protein sequence ID" value="SPS02359.1"/>
    <property type="molecule type" value="Genomic_DNA"/>
</dbReference>
<evidence type="ECO:0000313" key="2">
    <source>
        <dbReference type="EMBL" id="SPS02359.1"/>
    </source>
</evidence>
<dbReference type="AlphaFoldDB" id="A0A375JBU4"/>
<gene>
    <name evidence="2" type="ORF">CBM2634_P70005</name>
</gene>
<dbReference type="Proteomes" id="UP000256805">
    <property type="component" value="Unassembled WGS sequence"/>
</dbReference>
<name>A0A375JBU4_9BURK</name>
<protein>
    <submittedName>
        <fullName evidence="2">Uncharacterized protein</fullName>
    </submittedName>
</protein>
<evidence type="ECO:0000313" key="3">
    <source>
        <dbReference type="Proteomes" id="UP000256805"/>
    </source>
</evidence>